<feature type="compositionally biased region" description="Polar residues" evidence="1">
    <location>
        <begin position="265"/>
        <end position="289"/>
    </location>
</feature>
<gene>
    <name evidence="2" type="ORF">E5288_WYG000061</name>
</gene>
<feature type="region of interest" description="Disordered" evidence="1">
    <location>
        <begin position="244"/>
        <end position="359"/>
    </location>
</feature>
<organism evidence="2 3">
    <name type="scientific">Bos mutus</name>
    <name type="common">wild yak</name>
    <dbReference type="NCBI Taxonomy" id="72004"/>
    <lineage>
        <taxon>Eukaryota</taxon>
        <taxon>Metazoa</taxon>
        <taxon>Chordata</taxon>
        <taxon>Craniata</taxon>
        <taxon>Vertebrata</taxon>
        <taxon>Euteleostomi</taxon>
        <taxon>Mammalia</taxon>
        <taxon>Eutheria</taxon>
        <taxon>Laurasiatheria</taxon>
        <taxon>Artiodactyla</taxon>
        <taxon>Ruminantia</taxon>
        <taxon>Pecora</taxon>
        <taxon>Bovidae</taxon>
        <taxon>Bovinae</taxon>
        <taxon>Bos</taxon>
    </lineage>
</organism>
<protein>
    <submittedName>
        <fullName evidence="2">Uncharacterized protein</fullName>
    </submittedName>
</protein>
<keyword evidence="3" id="KW-1185">Reference proteome</keyword>
<proteinExistence type="predicted"/>
<sequence length="437" mass="46549">MPLRPGAAALGAAEPGNFPPRGKAASSRTPLFSAPPALPISTVGPLETPSYPIEELEAMDPTNFQHIHLCKVERPEDREGCSEDGTLGPQLSTPAPASLRLTERVRSQAAENQGPPVPPQGETSAVAVGAGHGSPGLGQTPLLFPPACPLADLRCIFTDGILTARSPPRVVSHRKGGGTAEFQRGGDGVAPWIFQRSMNSANNHPSARPDAGSASADATGTPPDGPLNARSLQSSAEIDAELVNDSKAGGHQRLVEPETDLRGKSQAQTCPTRSMSRPPQPQFYYSPQDNDPCERTAGPRATGRERSRRPGLRARTPPPQAVARPSPSAAPRSCPGSTASVKSGRLEEETPERVGTGQEPAGAIGSRLCALLEMSEICIRFYVVLDTVFDLQEHVQTMMDREKHLPYVKSINSFLLFSIVEKSKPNLSFKDLRFPAH</sequence>
<evidence type="ECO:0000313" key="3">
    <source>
        <dbReference type="Proteomes" id="UP000322234"/>
    </source>
</evidence>
<accession>A0A6B0RC22</accession>
<feature type="region of interest" description="Disordered" evidence="1">
    <location>
        <begin position="77"/>
        <end position="96"/>
    </location>
</feature>
<comment type="caution">
    <text evidence="2">The sequence shown here is derived from an EMBL/GenBank/DDBJ whole genome shotgun (WGS) entry which is preliminary data.</text>
</comment>
<feature type="compositionally biased region" description="Low complexity" evidence="1">
    <location>
        <begin position="321"/>
        <end position="337"/>
    </location>
</feature>
<name>A0A6B0RC22_9CETA</name>
<feature type="compositionally biased region" description="Basic and acidic residues" evidence="1">
    <location>
        <begin position="253"/>
        <end position="263"/>
    </location>
</feature>
<feature type="region of interest" description="Disordered" evidence="1">
    <location>
        <begin position="199"/>
        <end position="230"/>
    </location>
</feature>
<feature type="region of interest" description="Disordered" evidence="1">
    <location>
        <begin position="1"/>
        <end position="46"/>
    </location>
</feature>
<evidence type="ECO:0000313" key="2">
    <source>
        <dbReference type="EMBL" id="MXQ87475.1"/>
    </source>
</evidence>
<reference evidence="2" key="1">
    <citation type="submission" date="2019-10" db="EMBL/GenBank/DDBJ databases">
        <title>The sequence and de novo assembly of the wild yak genome.</title>
        <authorList>
            <person name="Liu Y."/>
        </authorList>
    </citation>
    <scope>NUCLEOTIDE SEQUENCE [LARGE SCALE GENOMIC DNA]</scope>
    <source>
        <strain evidence="2">WY2019</strain>
    </source>
</reference>
<dbReference type="AlphaFoldDB" id="A0A6B0RC22"/>
<evidence type="ECO:0000256" key="1">
    <source>
        <dbReference type="SAM" id="MobiDB-lite"/>
    </source>
</evidence>
<dbReference type="Proteomes" id="UP000322234">
    <property type="component" value="Unassembled WGS sequence"/>
</dbReference>
<feature type="compositionally biased region" description="Low complexity" evidence="1">
    <location>
        <begin position="1"/>
        <end position="16"/>
    </location>
</feature>
<dbReference type="EMBL" id="VBQZ03000038">
    <property type="protein sequence ID" value="MXQ87475.1"/>
    <property type="molecule type" value="Genomic_DNA"/>
</dbReference>